<keyword evidence="4 5" id="KW-0472">Membrane</keyword>
<comment type="caution">
    <text evidence="6">The sequence shown here is derived from an EMBL/GenBank/DDBJ whole genome shotgun (WGS) entry which is preliminary data.</text>
</comment>
<protein>
    <submittedName>
        <fullName evidence="6">Energy-coupling factor transporter transmembrane protein EcfT</fullName>
    </submittedName>
</protein>
<name>A0A645A4D7_9ZZZZ</name>
<dbReference type="PANTHER" id="PTHR33514">
    <property type="entry name" value="PROTEIN ABCI12, CHLOROPLASTIC"/>
    <property type="match status" value="1"/>
</dbReference>
<dbReference type="CDD" id="cd16914">
    <property type="entry name" value="EcfT"/>
    <property type="match status" value="1"/>
</dbReference>
<gene>
    <name evidence="6" type="primary">ecfT_37</name>
    <name evidence="6" type="ORF">SDC9_94781</name>
</gene>
<organism evidence="6">
    <name type="scientific">bioreactor metagenome</name>
    <dbReference type="NCBI Taxonomy" id="1076179"/>
    <lineage>
        <taxon>unclassified sequences</taxon>
        <taxon>metagenomes</taxon>
        <taxon>ecological metagenomes</taxon>
    </lineage>
</organism>
<dbReference type="PANTHER" id="PTHR33514:SF13">
    <property type="entry name" value="PROTEIN ABCI12, CHLOROPLASTIC"/>
    <property type="match status" value="1"/>
</dbReference>
<dbReference type="AlphaFoldDB" id="A0A645A4D7"/>
<evidence type="ECO:0000256" key="5">
    <source>
        <dbReference type="SAM" id="Phobius"/>
    </source>
</evidence>
<accession>A0A645A4D7</accession>
<keyword evidence="2 5" id="KW-0812">Transmembrane</keyword>
<reference evidence="6" key="1">
    <citation type="submission" date="2019-08" db="EMBL/GenBank/DDBJ databases">
        <authorList>
            <person name="Kucharzyk K."/>
            <person name="Murdoch R.W."/>
            <person name="Higgins S."/>
            <person name="Loffler F."/>
        </authorList>
    </citation>
    <scope>NUCLEOTIDE SEQUENCE</scope>
</reference>
<evidence type="ECO:0000256" key="4">
    <source>
        <dbReference type="ARBA" id="ARBA00023136"/>
    </source>
</evidence>
<sequence length="146" mass="15754">MVVFAIAILGFTVPPSEFIQGLSKMPFASKQLTFIFSTAWRFIPIIQGQAINLMNAQKTRGMEMEKGSLGSKLKKMMRIITPLLSNSIEIGTDIALTMEARGFGATKKSKFVRPGKMSAGAIVVCCGIVVLIGVLIYTSTIGFGVM</sequence>
<evidence type="ECO:0000256" key="1">
    <source>
        <dbReference type="ARBA" id="ARBA00004141"/>
    </source>
</evidence>
<evidence type="ECO:0000256" key="3">
    <source>
        <dbReference type="ARBA" id="ARBA00022989"/>
    </source>
</evidence>
<keyword evidence="3 5" id="KW-1133">Transmembrane helix</keyword>
<comment type="subcellular location">
    <subcellularLocation>
        <location evidence="1">Membrane</location>
        <topology evidence="1">Multi-pass membrane protein</topology>
    </subcellularLocation>
</comment>
<feature type="transmembrane region" description="Helical" evidence="5">
    <location>
        <begin position="34"/>
        <end position="54"/>
    </location>
</feature>
<evidence type="ECO:0000256" key="2">
    <source>
        <dbReference type="ARBA" id="ARBA00022692"/>
    </source>
</evidence>
<feature type="transmembrane region" description="Helical" evidence="5">
    <location>
        <begin position="117"/>
        <end position="137"/>
    </location>
</feature>
<dbReference type="Pfam" id="PF02361">
    <property type="entry name" value="CbiQ"/>
    <property type="match status" value="1"/>
</dbReference>
<dbReference type="InterPro" id="IPR003339">
    <property type="entry name" value="ABC/ECF_trnsptr_transmembrane"/>
</dbReference>
<proteinExistence type="predicted"/>
<dbReference type="GO" id="GO:0005886">
    <property type="term" value="C:plasma membrane"/>
    <property type="evidence" value="ECO:0007669"/>
    <property type="project" value="TreeGrafter"/>
</dbReference>
<evidence type="ECO:0000313" key="6">
    <source>
        <dbReference type="EMBL" id="MPM48059.1"/>
    </source>
</evidence>
<dbReference type="EMBL" id="VSSQ01011935">
    <property type="protein sequence ID" value="MPM48059.1"/>
    <property type="molecule type" value="Genomic_DNA"/>
</dbReference>